<dbReference type="EMBL" id="BMHH01000011">
    <property type="protein sequence ID" value="GGA98148.1"/>
    <property type="molecule type" value="Genomic_DNA"/>
</dbReference>
<dbReference type="RefSeq" id="WP_236016197.1">
    <property type="nucleotide sequence ID" value="NZ_BMHH01000011.1"/>
</dbReference>
<feature type="region of interest" description="Disordered" evidence="1">
    <location>
        <begin position="75"/>
        <end position="127"/>
    </location>
</feature>
<reference evidence="2" key="1">
    <citation type="journal article" date="2014" name="Int. J. Syst. Evol. Microbiol.">
        <title>Complete genome sequence of Corynebacterium casei LMG S-19264T (=DSM 44701T), isolated from a smear-ripened cheese.</title>
        <authorList>
            <consortium name="US DOE Joint Genome Institute (JGI-PGF)"/>
            <person name="Walter F."/>
            <person name="Albersmeier A."/>
            <person name="Kalinowski J."/>
            <person name="Ruckert C."/>
        </authorList>
    </citation>
    <scope>NUCLEOTIDE SEQUENCE</scope>
    <source>
        <strain evidence="2">CGMCC 1.15082</strain>
    </source>
</reference>
<accession>A0A916SHT1</accession>
<gene>
    <name evidence="2" type="ORF">GCM10011491_27990</name>
</gene>
<evidence type="ECO:0000313" key="2">
    <source>
        <dbReference type="EMBL" id="GGA98148.1"/>
    </source>
</evidence>
<evidence type="ECO:0000256" key="1">
    <source>
        <dbReference type="SAM" id="MobiDB-lite"/>
    </source>
</evidence>
<keyword evidence="3" id="KW-1185">Reference proteome</keyword>
<feature type="compositionally biased region" description="Polar residues" evidence="1">
    <location>
        <begin position="95"/>
        <end position="108"/>
    </location>
</feature>
<evidence type="ECO:0000313" key="3">
    <source>
        <dbReference type="Proteomes" id="UP000646478"/>
    </source>
</evidence>
<name>A0A916SHT1_9HYPH</name>
<protein>
    <submittedName>
        <fullName evidence="2">Uncharacterized protein</fullName>
    </submittedName>
</protein>
<organism evidence="2 3">
    <name type="scientific">Brucella endophytica</name>
    <dbReference type="NCBI Taxonomy" id="1963359"/>
    <lineage>
        <taxon>Bacteria</taxon>
        <taxon>Pseudomonadati</taxon>
        <taxon>Pseudomonadota</taxon>
        <taxon>Alphaproteobacteria</taxon>
        <taxon>Hyphomicrobiales</taxon>
        <taxon>Brucellaceae</taxon>
        <taxon>Brucella/Ochrobactrum group</taxon>
        <taxon>Brucella</taxon>
    </lineage>
</organism>
<dbReference type="Proteomes" id="UP000646478">
    <property type="component" value="Unassembled WGS sequence"/>
</dbReference>
<proteinExistence type="predicted"/>
<dbReference type="AlphaFoldDB" id="A0A916SHT1"/>
<reference evidence="2" key="2">
    <citation type="submission" date="2020-09" db="EMBL/GenBank/DDBJ databases">
        <authorList>
            <person name="Sun Q."/>
            <person name="Zhou Y."/>
        </authorList>
    </citation>
    <scope>NUCLEOTIDE SEQUENCE</scope>
    <source>
        <strain evidence="2">CGMCC 1.15082</strain>
    </source>
</reference>
<comment type="caution">
    <text evidence="2">The sequence shown here is derived from an EMBL/GenBank/DDBJ whole genome shotgun (WGS) entry which is preliminary data.</text>
</comment>
<sequence length="191" mass="20337">MSREDENIKPALDSVSGLLGTAKVIDGYLKAAGVALAAGCAMLPFVVYWDRADTAPPQNAEQKNIRDPLDRSKQTVFRKPGPFLPSETIAATPRLDTNPTGSTMSNGKGQPRAPGVDDTAPENQPYPEKPVFYLREVVGGMAMIEDAAGYWFVEKGSLLPDGSTLVAVSRSEGAGTWQLKTSAGDVIELAQ</sequence>